<sequence>MQRFMRLLAMAGVLLAATQLVGCASTMMGQPAASMDNTVKLRDGAAAMAPAAVGTFMLEPGKSAGLDQSVSVRGANTLTSPIGNSFAQYLGETLRVELEAAQLLDQKSSTRITGTLLDSALDAGMSTGTGRLQARFVVKQAEAVKYDRTLTVDAQWESSFMAVVAVPAAMQNYQLMYRKLVGQLFDDPAFRKALAK</sequence>
<organism evidence="2 3">
    <name type="scientific">[Empedobacter] haloabium</name>
    <dbReference type="NCBI Taxonomy" id="592317"/>
    <lineage>
        <taxon>Bacteria</taxon>
        <taxon>Pseudomonadati</taxon>
        <taxon>Pseudomonadota</taxon>
        <taxon>Betaproteobacteria</taxon>
        <taxon>Burkholderiales</taxon>
        <taxon>Oxalobacteraceae</taxon>
        <taxon>Telluria group</taxon>
        <taxon>Telluria group incertae sedis</taxon>
    </lineage>
</organism>
<feature type="signal peptide" evidence="1">
    <location>
        <begin position="1"/>
        <end position="16"/>
    </location>
</feature>
<evidence type="ECO:0000256" key="1">
    <source>
        <dbReference type="SAM" id="SignalP"/>
    </source>
</evidence>
<keyword evidence="3" id="KW-1185">Reference proteome</keyword>
<dbReference type="EMBL" id="CP136508">
    <property type="protein sequence ID" value="WUR16067.1"/>
    <property type="molecule type" value="Genomic_DNA"/>
</dbReference>
<evidence type="ECO:0000313" key="3">
    <source>
        <dbReference type="Proteomes" id="UP000321323"/>
    </source>
</evidence>
<feature type="chain" id="PRO_5046645673" description="DUF4410 domain-containing protein" evidence="1">
    <location>
        <begin position="17"/>
        <end position="196"/>
    </location>
</feature>
<accession>A0ABZ1UTG6</accession>
<gene>
    <name evidence="2" type="ORF">E7V67_013470</name>
</gene>
<protein>
    <recommendedName>
        <fullName evidence="4">DUF4410 domain-containing protein</fullName>
    </recommendedName>
</protein>
<keyword evidence="1" id="KW-0732">Signal</keyword>
<proteinExistence type="predicted"/>
<evidence type="ECO:0000313" key="2">
    <source>
        <dbReference type="EMBL" id="WUR16067.1"/>
    </source>
</evidence>
<name>A0ABZ1UTG6_9BURK</name>
<dbReference type="Proteomes" id="UP000321323">
    <property type="component" value="Chromosome"/>
</dbReference>
<evidence type="ECO:0008006" key="4">
    <source>
        <dbReference type="Google" id="ProtNLM"/>
    </source>
</evidence>
<reference evidence="2 3" key="1">
    <citation type="journal article" date="2019" name="Int. J. Syst. Evol. Microbiol.">
        <title>The Draft Whole-Genome Sequence of the Antibiotic Producer Empedobacter haloabium ATCC 31962 Provides Indications for Its Taxonomic Reclassification.</title>
        <authorList>
            <person name="Miess H."/>
            <person name="Arlt P."/>
            <person name="Apel A.K."/>
            <person name="Weber T."/>
            <person name="Nieselt K."/>
            <person name="Hanssen F."/>
            <person name="Czemmel S."/>
            <person name="Nahnsen S."/>
            <person name="Gross H."/>
        </authorList>
    </citation>
    <scope>NUCLEOTIDE SEQUENCE [LARGE SCALE GENOMIC DNA]</scope>
    <source>
        <strain evidence="2 3">ATCC 31962</strain>
    </source>
</reference>